<feature type="region of interest" description="Disordered" evidence="1">
    <location>
        <begin position="36"/>
        <end position="98"/>
    </location>
</feature>
<evidence type="ECO:0000256" key="1">
    <source>
        <dbReference type="SAM" id="MobiDB-lite"/>
    </source>
</evidence>
<comment type="caution">
    <text evidence="3">The sequence shown here is derived from an EMBL/GenBank/DDBJ whole genome shotgun (WGS) entry which is preliminary data.</text>
</comment>
<evidence type="ECO:0000313" key="3">
    <source>
        <dbReference type="EMBL" id="PRY62654.1"/>
    </source>
</evidence>
<reference evidence="3 4" key="1">
    <citation type="submission" date="2018-03" db="EMBL/GenBank/DDBJ databases">
        <title>Genomic Encyclopedia of Archaeal and Bacterial Type Strains, Phase II (KMG-II): from individual species to whole genera.</title>
        <authorList>
            <person name="Goeker M."/>
        </authorList>
    </citation>
    <scope>NUCLEOTIDE SEQUENCE [LARGE SCALE GENOMIC DNA]</scope>
    <source>
        <strain evidence="3 4">ATCC BAA-1496</strain>
    </source>
</reference>
<dbReference type="AlphaFoldDB" id="A0A2T0UXN9"/>
<evidence type="ECO:0008006" key="5">
    <source>
        <dbReference type="Google" id="ProtNLM"/>
    </source>
</evidence>
<gene>
    <name evidence="3" type="ORF">BCF74_10490</name>
</gene>
<feature type="compositionally biased region" description="Low complexity" evidence="1">
    <location>
        <begin position="64"/>
        <end position="81"/>
    </location>
</feature>
<organism evidence="3 4">
    <name type="scientific">Knoellia remsis</name>
    <dbReference type="NCBI Taxonomy" id="407159"/>
    <lineage>
        <taxon>Bacteria</taxon>
        <taxon>Bacillati</taxon>
        <taxon>Actinomycetota</taxon>
        <taxon>Actinomycetes</taxon>
        <taxon>Micrococcales</taxon>
        <taxon>Intrasporangiaceae</taxon>
        <taxon>Knoellia</taxon>
    </lineage>
</organism>
<keyword evidence="2" id="KW-0732">Signal</keyword>
<evidence type="ECO:0000313" key="4">
    <source>
        <dbReference type="Proteomes" id="UP000237822"/>
    </source>
</evidence>
<feature type="signal peptide" evidence="2">
    <location>
        <begin position="1"/>
        <end position="29"/>
    </location>
</feature>
<feature type="chain" id="PRO_5015773484" description="Basic secretory peptidase family protein" evidence="2">
    <location>
        <begin position="30"/>
        <end position="334"/>
    </location>
</feature>
<proteinExistence type="predicted"/>
<dbReference type="PROSITE" id="PS51257">
    <property type="entry name" value="PROKAR_LIPOPROTEIN"/>
    <property type="match status" value="1"/>
</dbReference>
<keyword evidence="4" id="KW-1185">Reference proteome</keyword>
<name>A0A2T0UXN9_9MICO</name>
<accession>A0A2T0UXN9</accession>
<sequence>MPCGGSRVRSASVHGGVALTLSAVVAVLAACGTGGAPESATSASVAPPAQTPGVPESPRPAPNVSPSVSASPPAGAPTAKPLPGARTVTGRASSVSGTTDEATLTAYAAMADRAVAAVEQHWTRDWPGRVTLVAPADLTQFREQTGRADDVSQVAAITDGPLDAEGRATADRVVLNPEAFARLTPEGRQFVITHESTHVALRSSLPGAAPLWLVEGFADHVGYAGSSRSRAELAAGLLEKVRAGQGPTRLPTQGDFDPSQGEIAPAYLASWLAVDLIVRRYGEAALQRFYVASTVNASPAQADTAMDAAFREVLGTTRAEFTTQWLAELRRLAG</sequence>
<protein>
    <recommendedName>
        <fullName evidence="5">Basic secretory peptidase family protein</fullName>
    </recommendedName>
</protein>
<dbReference type="Proteomes" id="UP000237822">
    <property type="component" value="Unassembled WGS sequence"/>
</dbReference>
<dbReference type="EMBL" id="PVTI01000004">
    <property type="protein sequence ID" value="PRY62654.1"/>
    <property type="molecule type" value="Genomic_DNA"/>
</dbReference>
<evidence type="ECO:0000256" key="2">
    <source>
        <dbReference type="SAM" id="SignalP"/>
    </source>
</evidence>